<comment type="caution">
    <text evidence="2">The sequence shown here is derived from an EMBL/GenBank/DDBJ whole genome shotgun (WGS) entry which is preliminary data.</text>
</comment>
<organism evidence="2 3">
    <name type="scientific">Granulicella arctica</name>
    <dbReference type="NCBI Taxonomy" id="940613"/>
    <lineage>
        <taxon>Bacteria</taxon>
        <taxon>Pseudomonadati</taxon>
        <taxon>Acidobacteriota</taxon>
        <taxon>Terriglobia</taxon>
        <taxon>Terriglobales</taxon>
        <taxon>Acidobacteriaceae</taxon>
        <taxon>Granulicella</taxon>
    </lineage>
</organism>
<evidence type="ECO:0000313" key="3">
    <source>
        <dbReference type="Proteomes" id="UP000589520"/>
    </source>
</evidence>
<dbReference type="Proteomes" id="UP000589520">
    <property type="component" value="Unassembled WGS sequence"/>
</dbReference>
<dbReference type="Gene3D" id="1.25.40.10">
    <property type="entry name" value="Tetratricopeptide repeat domain"/>
    <property type="match status" value="1"/>
</dbReference>
<dbReference type="RefSeq" id="WP_179490601.1">
    <property type="nucleotide sequence ID" value="NZ_JACCCW010000002.1"/>
</dbReference>
<evidence type="ECO:0000256" key="1">
    <source>
        <dbReference type="SAM" id="SignalP"/>
    </source>
</evidence>
<keyword evidence="1" id="KW-0732">Signal</keyword>
<name>A0A7Y9THC2_9BACT</name>
<reference evidence="2 3" key="1">
    <citation type="submission" date="2020-07" db="EMBL/GenBank/DDBJ databases">
        <title>Genomic Encyclopedia of Type Strains, Phase IV (KMG-V): Genome sequencing to study the core and pangenomes of soil and plant-associated prokaryotes.</title>
        <authorList>
            <person name="Whitman W."/>
        </authorList>
    </citation>
    <scope>NUCLEOTIDE SEQUENCE [LARGE SCALE GENOMIC DNA]</scope>
    <source>
        <strain evidence="2 3">X4EP2</strain>
    </source>
</reference>
<evidence type="ECO:0000313" key="2">
    <source>
        <dbReference type="EMBL" id="NYF79735.1"/>
    </source>
</evidence>
<feature type="signal peptide" evidence="1">
    <location>
        <begin position="1"/>
        <end position="22"/>
    </location>
</feature>
<gene>
    <name evidence="2" type="ORF">HDF17_002055</name>
</gene>
<dbReference type="EMBL" id="JACCCW010000002">
    <property type="protein sequence ID" value="NYF79735.1"/>
    <property type="molecule type" value="Genomic_DNA"/>
</dbReference>
<keyword evidence="3" id="KW-1185">Reference proteome</keyword>
<protein>
    <submittedName>
        <fullName evidence="2">Uncharacterized protein</fullName>
    </submittedName>
</protein>
<dbReference type="AlphaFoldDB" id="A0A7Y9THC2"/>
<feature type="chain" id="PRO_5030763366" evidence="1">
    <location>
        <begin position="23"/>
        <end position="274"/>
    </location>
</feature>
<sequence length="274" mass="30289">MRRVWLSFVLGGSFLCAAQQPAAPSLTAEQQTLFDAAKKDFSEHHPELALEKMKQLHAMVPENSTITDGTAETAITLGDDAYAISLLKPWTATHSEDSFAFEWLARAYAETGNAAERDKTIAAVLKLHETTTNEQFKRADRFVVERVKLVSGYLDIYYALVPFSRYHIYMLGRQVDVNNVLIRQIALESDDIDQVSFAKEHPDMVAKGMRRFSMDTYSAGKPGPNGTTTQTQGLIGFMDGQPSYDDTKARMLKVAHGDAPPAATRSGVPVPKSN</sequence>
<proteinExistence type="predicted"/>
<dbReference type="InterPro" id="IPR011990">
    <property type="entry name" value="TPR-like_helical_dom_sf"/>
</dbReference>
<accession>A0A7Y9THC2</accession>